<evidence type="ECO:0000313" key="2">
    <source>
        <dbReference type="EMBL" id="OIQ74139.1"/>
    </source>
</evidence>
<reference evidence="2" key="1">
    <citation type="submission" date="2016-10" db="EMBL/GenBank/DDBJ databases">
        <title>Sequence of Gallionella enrichment culture.</title>
        <authorList>
            <person name="Poehlein A."/>
            <person name="Muehling M."/>
            <person name="Daniel R."/>
        </authorList>
    </citation>
    <scope>NUCLEOTIDE SEQUENCE</scope>
</reference>
<feature type="region of interest" description="Disordered" evidence="1">
    <location>
        <begin position="54"/>
        <end position="81"/>
    </location>
</feature>
<sequence>MRLAVDEVQGQGQVGVFGSGLFHQRPQPGMRDGHHNGGHLDAPRQQRCGGEKRLDEMPHLPAPAARKHGQHHPPRGQAQRLARSGQVGFQRYDLGEGMTDVAGPDAGVGVNRRFEGKDAQHVIHRFADDLDALAPPGPDRRAHHVDDGDARLPQSAFELQVEIRRIDTDEGGRWRSDQPLAQAAADPQQFGQSHDHIGIAVDREAFTRPPGIEALGLHARAADACRAQAGGTRVQRTQHMRRQQISGRFSRDKGQGGDGHASLQGRTIPRPGCARNVCSTASSVAAAG</sequence>
<dbReference type="AlphaFoldDB" id="A0A1J5Q9H7"/>
<proteinExistence type="predicted"/>
<dbReference type="EMBL" id="MLJW01002610">
    <property type="protein sequence ID" value="OIQ74139.1"/>
    <property type="molecule type" value="Genomic_DNA"/>
</dbReference>
<organism evidence="2">
    <name type="scientific">mine drainage metagenome</name>
    <dbReference type="NCBI Taxonomy" id="410659"/>
    <lineage>
        <taxon>unclassified sequences</taxon>
        <taxon>metagenomes</taxon>
        <taxon>ecological metagenomes</taxon>
    </lineage>
</organism>
<protein>
    <submittedName>
        <fullName evidence="2">Uncharacterized protein</fullName>
    </submittedName>
</protein>
<name>A0A1J5Q9H7_9ZZZZ</name>
<feature type="region of interest" description="Disordered" evidence="1">
    <location>
        <begin position="229"/>
        <end position="272"/>
    </location>
</feature>
<feature type="compositionally biased region" description="Basic residues" evidence="1">
    <location>
        <begin position="65"/>
        <end position="74"/>
    </location>
</feature>
<accession>A0A1J5Q9H7</accession>
<evidence type="ECO:0000256" key="1">
    <source>
        <dbReference type="SAM" id="MobiDB-lite"/>
    </source>
</evidence>
<comment type="caution">
    <text evidence="2">The sequence shown here is derived from an EMBL/GenBank/DDBJ whole genome shotgun (WGS) entry which is preliminary data.</text>
</comment>
<gene>
    <name evidence="2" type="ORF">GALL_442130</name>
</gene>